<keyword evidence="5" id="KW-0479">Metal-binding</keyword>
<dbReference type="Gene3D" id="3.50.50.60">
    <property type="entry name" value="FAD/NAD(P)-binding domain"/>
    <property type="match status" value="2"/>
</dbReference>
<dbReference type="Gene3D" id="2.102.10.10">
    <property type="entry name" value="Rieske [2Fe-2S] iron-sulphur domain"/>
    <property type="match status" value="1"/>
</dbReference>
<dbReference type="Pfam" id="PF07992">
    <property type="entry name" value="Pyr_redox_2"/>
    <property type="match status" value="1"/>
</dbReference>
<dbReference type="OrthoDB" id="1145at2"/>
<dbReference type="PANTHER" id="PTHR43557:SF2">
    <property type="entry name" value="RIESKE DOMAIN-CONTAINING PROTEIN-RELATED"/>
    <property type="match status" value="1"/>
</dbReference>
<dbReference type="GO" id="GO:0005524">
    <property type="term" value="F:ATP binding"/>
    <property type="evidence" value="ECO:0007669"/>
    <property type="project" value="UniProtKB-KW"/>
</dbReference>
<evidence type="ECO:0000256" key="4">
    <source>
        <dbReference type="ARBA" id="ARBA00022714"/>
    </source>
</evidence>
<dbReference type="SUPFAM" id="SSF51905">
    <property type="entry name" value="FAD/NAD(P)-binding domain"/>
    <property type="match status" value="2"/>
</dbReference>
<feature type="domain" description="Rieske" evidence="13">
    <location>
        <begin position="15"/>
        <end position="119"/>
    </location>
</feature>
<evidence type="ECO:0000256" key="6">
    <source>
        <dbReference type="ARBA" id="ARBA00022741"/>
    </source>
</evidence>
<evidence type="ECO:0000256" key="3">
    <source>
        <dbReference type="ARBA" id="ARBA00022630"/>
    </source>
</evidence>
<keyword evidence="15" id="KW-1185">Reference proteome</keyword>
<gene>
    <name evidence="14" type="ORF">FMM08_06300</name>
</gene>
<keyword evidence="11" id="KW-0411">Iron-sulfur</keyword>
<dbReference type="Gene3D" id="3.30.390.30">
    <property type="match status" value="1"/>
</dbReference>
<evidence type="ECO:0000256" key="11">
    <source>
        <dbReference type="ARBA" id="ARBA00023014"/>
    </source>
</evidence>
<dbReference type="Pfam" id="PF00355">
    <property type="entry name" value="Rieske"/>
    <property type="match status" value="1"/>
</dbReference>
<evidence type="ECO:0000256" key="7">
    <source>
        <dbReference type="ARBA" id="ARBA00022827"/>
    </source>
</evidence>
<dbReference type="InterPro" id="IPR050446">
    <property type="entry name" value="FAD-oxidoreductase/Apoptosis"/>
</dbReference>
<evidence type="ECO:0000256" key="1">
    <source>
        <dbReference type="ARBA" id="ARBA00001974"/>
    </source>
</evidence>
<dbReference type="InterPro" id="IPR023753">
    <property type="entry name" value="FAD/NAD-binding_dom"/>
</dbReference>
<name>A0A5C8ZGP3_9ACTN</name>
<dbReference type="AlphaFoldDB" id="A0A5C8ZGP3"/>
<keyword evidence="3" id="KW-0285">Flavoprotein</keyword>
<dbReference type="PRINTS" id="PR00368">
    <property type="entry name" value="FADPNR"/>
</dbReference>
<evidence type="ECO:0000256" key="2">
    <source>
        <dbReference type="ARBA" id="ARBA00022598"/>
    </source>
</evidence>
<keyword evidence="7" id="KW-0274">FAD</keyword>
<dbReference type="EMBL" id="VKAC01000003">
    <property type="protein sequence ID" value="TXR57082.1"/>
    <property type="molecule type" value="Genomic_DNA"/>
</dbReference>
<dbReference type="SUPFAM" id="SSF50022">
    <property type="entry name" value="ISP domain"/>
    <property type="match status" value="1"/>
</dbReference>
<dbReference type="GO" id="GO:0051537">
    <property type="term" value="F:2 iron, 2 sulfur cluster binding"/>
    <property type="evidence" value="ECO:0007669"/>
    <property type="project" value="UniProtKB-KW"/>
</dbReference>
<dbReference type="InterPro" id="IPR017941">
    <property type="entry name" value="Rieske_2Fe-2S"/>
</dbReference>
<dbReference type="InterPro" id="IPR036922">
    <property type="entry name" value="Rieske_2Fe-2S_sf"/>
</dbReference>
<proteinExistence type="predicted"/>
<evidence type="ECO:0000313" key="14">
    <source>
        <dbReference type="EMBL" id="TXR57082.1"/>
    </source>
</evidence>
<dbReference type="InterPro" id="IPR011764">
    <property type="entry name" value="Biotin_carboxylation_dom"/>
</dbReference>
<keyword evidence="9" id="KW-0560">Oxidoreductase</keyword>
<keyword evidence="10" id="KW-0408">Iron</keyword>
<protein>
    <submittedName>
        <fullName evidence="14">Rieske 2Fe-2S domain-containing protein</fullName>
    </submittedName>
</protein>
<dbReference type="PROSITE" id="PS50979">
    <property type="entry name" value="BC"/>
    <property type="match status" value="1"/>
</dbReference>
<organism evidence="14 15">
    <name type="scientific">Quadrisphaera setariae</name>
    <dbReference type="NCBI Taxonomy" id="2593304"/>
    <lineage>
        <taxon>Bacteria</taxon>
        <taxon>Bacillati</taxon>
        <taxon>Actinomycetota</taxon>
        <taxon>Actinomycetes</taxon>
        <taxon>Kineosporiales</taxon>
        <taxon>Kineosporiaceae</taxon>
        <taxon>Quadrisphaera</taxon>
    </lineage>
</organism>
<evidence type="ECO:0000256" key="5">
    <source>
        <dbReference type="ARBA" id="ARBA00022723"/>
    </source>
</evidence>
<dbReference type="InterPro" id="IPR016156">
    <property type="entry name" value="FAD/NAD-linked_Rdtase_dimer_sf"/>
</dbReference>
<evidence type="ECO:0000256" key="9">
    <source>
        <dbReference type="ARBA" id="ARBA00023002"/>
    </source>
</evidence>
<accession>A0A5C8ZGP3</accession>
<dbReference type="GO" id="GO:0016874">
    <property type="term" value="F:ligase activity"/>
    <property type="evidence" value="ECO:0007669"/>
    <property type="project" value="UniProtKB-KW"/>
</dbReference>
<dbReference type="GO" id="GO:0004497">
    <property type="term" value="F:monooxygenase activity"/>
    <property type="evidence" value="ECO:0007669"/>
    <property type="project" value="UniProtKB-ARBA"/>
</dbReference>
<dbReference type="Proteomes" id="UP000321234">
    <property type="component" value="Unassembled WGS sequence"/>
</dbReference>
<evidence type="ECO:0000256" key="10">
    <source>
        <dbReference type="ARBA" id="ARBA00023004"/>
    </source>
</evidence>
<comment type="cofactor">
    <cofactor evidence="1">
        <name>FAD</name>
        <dbReference type="ChEBI" id="CHEBI:57692"/>
    </cofactor>
</comment>
<keyword evidence="2" id="KW-0436">Ligase</keyword>
<keyword evidence="6" id="KW-0547">Nucleotide-binding</keyword>
<evidence type="ECO:0000313" key="15">
    <source>
        <dbReference type="Proteomes" id="UP000321234"/>
    </source>
</evidence>
<feature type="domain" description="Biotin carboxylation" evidence="12">
    <location>
        <begin position="144"/>
        <end position="548"/>
    </location>
</feature>
<dbReference type="GO" id="GO:0005737">
    <property type="term" value="C:cytoplasm"/>
    <property type="evidence" value="ECO:0007669"/>
    <property type="project" value="TreeGrafter"/>
</dbReference>
<evidence type="ECO:0000259" key="12">
    <source>
        <dbReference type="PROSITE" id="PS50979"/>
    </source>
</evidence>
<evidence type="ECO:0000259" key="13">
    <source>
        <dbReference type="PROSITE" id="PS51296"/>
    </source>
</evidence>
<dbReference type="SUPFAM" id="SSF55424">
    <property type="entry name" value="FAD/NAD-linked reductases, dimerisation (C-terminal) domain"/>
    <property type="match status" value="1"/>
</dbReference>
<dbReference type="PROSITE" id="PS51296">
    <property type="entry name" value="RIESKE"/>
    <property type="match status" value="1"/>
</dbReference>
<comment type="caution">
    <text evidence="14">The sequence shown here is derived from an EMBL/GenBank/DDBJ whole genome shotgun (WGS) entry which is preliminary data.</text>
</comment>
<sequence length="548" mass="56996">MIAVAEDTDTTPDLTRGVRLGDLPLDGVLAGALGTGDDAEQVLLTRYLDDDGETRLSALSGTCTHVGAPLAKGLRTGNLVRCPFHHACFDLRSGEALLAPAYEPLTRYDVEVSGQGEDAVVRVTGPSEEPAPGPDAATGAASGALHRVVVVGGGAAGFAAVERLRREGYDGELVLVSAEPHVPVDRTQLSKFYLAGAKPKDALPLLAEDWYAEHGVELRLGSEATVLDTAQKRLTVRAADGATTVLGYDALVLAPGSEPVRPDLPGFGRDEVHVLRTLADADALLAAVGDSPGSRRAVVLGAGFIGLEAAAVLREKGVDVSVVATSEVPLRRQMGEDVGRAVRAAHEAEGVAFVTGRAARWNDGVLELEDGTRAPADGRADLLVVGTGVAPRLDLAKSADLELADDEQGGGVLVDACGRTSAPGVWAAGDVASWPDATTGRRRRVEHWAQAQRQGAAAALAVLGRSGEEGLAEPAFFWTKQFSRQYRLAGDVPDLSGGEGSGSAEVDGSLADGDAVVRYRDAHGRVTAVAGVGRDLEVLRLEEELLRP</sequence>
<dbReference type="PRINTS" id="PR00411">
    <property type="entry name" value="PNDRDTASEI"/>
</dbReference>
<evidence type="ECO:0000256" key="8">
    <source>
        <dbReference type="ARBA" id="ARBA00022840"/>
    </source>
</evidence>
<dbReference type="GO" id="GO:0016705">
    <property type="term" value="F:oxidoreductase activity, acting on paired donors, with incorporation or reduction of molecular oxygen"/>
    <property type="evidence" value="ECO:0007669"/>
    <property type="project" value="UniProtKB-ARBA"/>
</dbReference>
<dbReference type="PANTHER" id="PTHR43557">
    <property type="entry name" value="APOPTOSIS-INDUCING FACTOR 1"/>
    <property type="match status" value="1"/>
</dbReference>
<keyword evidence="4" id="KW-0001">2Fe-2S</keyword>
<dbReference type="InterPro" id="IPR036188">
    <property type="entry name" value="FAD/NAD-bd_sf"/>
</dbReference>
<dbReference type="GO" id="GO:0016651">
    <property type="term" value="F:oxidoreductase activity, acting on NAD(P)H"/>
    <property type="evidence" value="ECO:0007669"/>
    <property type="project" value="TreeGrafter"/>
</dbReference>
<reference evidence="14 15" key="1">
    <citation type="submission" date="2019-07" db="EMBL/GenBank/DDBJ databases">
        <title>Quadrisphaera sp. strain DD2A genome sequencing and assembly.</title>
        <authorList>
            <person name="Kim I."/>
        </authorList>
    </citation>
    <scope>NUCLEOTIDE SEQUENCE [LARGE SCALE GENOMIC DNA]</scope>
    <source>
        <strain evidence="14 15">DD2A</strain>
    </source>
</reference>
<dbReference type="GO" id="GO:0046872">
    <property type="term" value="F:metal ion binding"/>
    <property type="evidence" value="ECO:0007669"/>
    <property type="project" value="UniProtKB-KW"/>
</dbReference>
<keyword evidence="8" id="KW-0067">ATP-binding</keyword>